<sequence length="484" mass="53230">MKLGIDFGTTTSEAATSRTGAVGEKLAGPIPSLVHYWPHRDPELHIGCEVTYEDRDQLYSSGLMRDIKMYLGRGEYLNANGKKIAPEEMAAAIIKQIIEFSRKKFLTQNKGADASIEKLCISVPGRFDAARLLLLRNAVSKASGIDVKDIDLIAEPVAAALYMYEAEEVEQNSRTILVFDMGGGTLDCSIVRKTDDPAKPYEEIATDTVSIAGRNFDSDMVDVLETNAKKQQGVDLGGCNPVQLLTWAEETKKQLTNNSETTTVVNVDGETCLVSVTRDEFEAATQQTLKKGLDFMDQLLKDHVDERIDEIICVGGSSCMPMIKRGIEKRQPDIPVHVKKPELAIAFGAAIHADSNPVTKIALKASHTYAVRYNDRDTGRLMLDGLILRGQELPSKSTRMYCTAADNQRSAPIKVYKLDGASERVVFDQECHGDPILEITLPIKRPCPKGSLIDVTLTLDRNRILQAEGRLRTGETVTGTVEVL</sequence>
<dbReference type="Gene3D" id="3.90.640.10">
    <property type="entry name" value="Actin, Chain A, domain 4"/>
    <property type="match status" value="1"/>
</dbReference>
<evidence type="ECO:0000256" key="6">
    <source>
        <dbReference type="ARBA" id="ARBA00023186"/>
    </source>
</evidence>
<evidence type="ECO:0000256" key="5">
    <source>
        <dbReference type="ARBA" id="ARBA00023016"/>
    </source>
</evidence>
<dbReference type="InterPro" id="IPR013126">
    <property type="entry name" value="Hsp_70_fam"/>
</dbReference>
<proteinExistence type="inferred from homology"/>
<evidence type="ECO:0000256" key="1">
    <source>
        <dbReference type="ARBA" id="ARBA00007381"/>
    </source>
</evidence>
<keyword evidence="5" id="KW-0346">Stress response</keyword>
<dbReference type="InterPro" id="IPR018181">
    <property type="entry name" value="Heat_shock_70_CS"/>
</dbReference>
<name>A0A4Q5AFZ1_9BIFI</name>
<dbReference type="SUPFAM" id="SSF53067">
    <property type="entry name" value="Actin-like ATPase domain"/>
    <property type="match status" value="2"/>
</dbReference>
<dbReference type="PROSITE" id="PS00329">
    <property type="entry name" value="HSP70_2"/>
    <property type="match status" value="1"/>
</dbReference>
<dbReference type="RefSeq" id="WP_129853767.1">
    <property type="nucleotide sequence ID" value="NZ_RYUQ01000002.1"/>
</dbReference>
<dbReference type="GO" id="GO:0005524">
    <property type="term" value="F:ATP binding"/>
    <property type="evidence" value="ECO:0007669"/>
    <property type="project" value="UniProtKB-KW"/>
</dbReference>
<reference evidence="7 8" key="1">
    <citation type="submission" date="2018-12" db="EMBL/GenBank/DDBJ databases">
        <title>Unveiling genomic diversity among members of the Bifidobacterium pseudolongum species, a widely distributed gut commensal of the animal kingdom.</title>
        <authorList>
            <person name="Lugli G.A."/>
            <person name="Duranti S."/>
            <person name="Albert K."/>
            <person name="Mancabelli L."/>
            <person name="Napoli S."/>
            <person name="Viappiani A."/>
            <person name="Anzalone R."/>
            <person name="Longhi G."/>
            <person name="Milani C."/>
            <person name="Turroni F."/>
            <person name="Alessandri G."/>
            <person name="Sela D.A."/>
            <person name="Van Sinderen D."/>
            <person name="Ventura M."/>
        </authorList>
    </citation>
    <scope>NUCLEOTIDE SEQUENCE [LARGE SCALE GENOMIC DNA]</scope>
    <source>
        <strain evidence="7 8">2032B</strain>
    </source>
</reference>
<accession>A0A4Q5AFZ1</accession>
<keyword evidence="3" id="KW-0547">Nucleotide-binding</keyword>
<keyword evidence="2" id="KW-0597">Phosphoprotein</keyword>
<dbReference type="AlphaFoldDB" id="A0A4Q5AFZ1"/>
<keyword evidence="4" id="KW-0067">ATP-binding</keyword>
<dbReference type="PRINTS" id="PR00301">
    <property type="entry name" value="HEATSHOCK70"/>
</dbReference>
<evidence type="ECO:0000313" key="7">
    <source>
        <dbReference type="EMBL" id="RYQ26624.1"/>
    </source>
</evidence>
<dbReference type="Gene3D" id="3.30.420.40">
    <property type="match status" value="2"/>
</dbReference>
<comment type="caution">
    <text evidence="7">The sequence shown here is derived from an EMBL/GenBank/DDBJ whole genome shotgun (WGS) entry which is preliminary data.</text>
</comment>
<dbReference type="InterPro" id="IPR043129">
    <property type="entry name" value="ATPase_NBD"/>
</dbReference>
<evidence type="ECO:0000313" key="8">
    <source>
        <dbReference type="Proteomes" id="UP000292535"/>
    </source>
</evidence>
<comment type="similarity">
    <text evidence="1">Belongs to the heat shock protein 70 family.</text>
</comment>
<gene>
    <name evidence="7" type="ORF">PG2032B_1220</name>
</gene>
<dbReference type="InterPro" id="IPR029047">
    <property type="entry name" value="HSP70_peptide-bd_sf"/>
</dbReference>
<evidence type="ECO:0000256" key="3">
    <source>
        <dbReference type="ARBA" id="ARBA00022741"/>
    </source>
</evidence>
<dbReference type="Gene3D" id="2.60.34.10">
    <property type="entry name" value="Substrate Binding Domain Of DNAk, Chain A, domain 1"/>
    <property type="match status" value="1"/>
</dbReference>
<protein>
    <submittedName>
        <fullName evidence="7">2-alkenal reductase</fullName>
    </submittedName>
</protein>
<dbReference type="SUPFAM" id="SSF100920">
    <property type="entry name" value="Heat shock protein 70kD (HSP70), peptide-binding domain"/>
    <property type="match status" value="1"/>
</dbReference>
<keyword evidence="6" id="KW-0143">Chaperone</keyword>
<organism evidence="7 8">
    <name type="scientific">Bifidobacterium pseudolongum subsp. globosum</name>
    <dbReference type="NCBI Taxonomy" id="1690"/>
    <lineage>
        <taxon>Bacteria</taxon>
        <taxon>Bacillati</taxon>
        <taxon>Actinomycetota</taxon>
        <taxon>Actinomycetes</taxon>
        <taxon>Bifidobacteriales</taxon>
        <taxon>Bifidobacteriaceae</taxon>
        <taxon>Bifidobacterium</taxon>
    </lineage>
</organism>
<dbReference type="EMBL" id="RYUQ01000002">
    <property type="protein sequence ID" value="RYQ26624.1"/>
    <property type="molecule type" value="Genomic_DNA"/>
</dbReference>
<evidence type="ECO:0000256" key="2">
    <source>
        <dbReference type="ARBA" id="ARBA00022553"/>
    </source>
</evidence>
<dbReference type="Proteomes" id="UP000292535">
    <property type="component" value="Unassembled WGS sequence"/>
</dbReference>
<dbReference type="PANTHER" id="PTHR19375">
    <property type="entry name" value="HEAT SHOCK PROTEIN 70KDA"/>
    <property type="match status" value="1"/>
</dbReference>
<evidence type="ECO:0000256" key="4">
    <source>
        <dbReference type="ARBA" id="ARBA00022840"/>
    </source>
</evidence>
<dbReference type="GO" id="GO:0140662">
    <property type="term" value="F:ATP-dependent protein folding chaperone"/>
    <property type="evidence" value="ECO:0007669"/>
    <property type="project" value="InterPro"/>
</dbReference>
<dbReference type="Pfam" id="PF00012">
    <property type="entry name" value="HSP70"/>
    <property type="match status" value="1"/>
</dbReference>